<reference evidence="11 12" key="1">
    <citation type="submission" date="2019-03" db="EMBL/GenBank/DDBJ databases">
        <authorList>
            <person name="Gaulin E."/>
            <person name="Dumas B."/>
        </authorList>
    </citation>
    <scope>NUCLEOTIDE SEQUENCE [LARGE SCALE GENOMIC DNA]</scope>
    <source>
        <strain evidence="11">CBS 568.67</strain>
    </source>
</reference>
<feature type="binding site" evidence="6">
    <location>
        <position position="23"/>
    </location>
    <ligand>
        <name>Mg(2+)</name>
        <dbReference type="ChEBI" id="CHEBI:18420"/>
        <label>1</label>
    </ligand>
</feature>
<organism evidence="11 12">
    <name type="scientific">Aphanomyces stellatus</name>
    <dbReference type="NCBI Taxonomy" id="120398"/>
    <lineage>
        <taxon>Eukaryota</taxon>
        <taxon>Sar</taxon>
        <taxon>Stramenopiles</taxon>
        <taxon>Oomycota</taxon>
        <taxon>Saprolegniomycetes</taxon>
        <taxon>Saprolegniales</taxon>
        <taxon>Verrucalvaceae</taxon>
        <taxon>Aphanomyces</taxon>
    </lineage>
</organism>
<evidence type="ECO:0000259" key="9">
    <source>
        <dbReference type="Pfam" id="PF03372"/>
    </source>
</evidence>
<dbReference type="InterPro" id="IPR004808">
    <property type="entry name" value="AP_endonuc_1"/>
</dbReference>
<dbReference type="PANTHER" id="PTHR22748">
    <property type="entry name" value="AP ENDONUCLEASE"/>
    <property type="match status" value="1"/>
</dbReference>
<evidence type="ECO:0000313" key="12">
    <source>
        <dbReference type="Proteomes" id="UP000332933"/>
    </source>
</evidence>
<dbReference type="InterPro" id="IPR036691">
    <property type="entry name" value="Endo/exonu/phosph_ase_sf"/>
</dbReference>
<dbReference type="PANTHER" id="PTHR22748:SF26">
    <property type="entry name" value="ENDONUCLEASE_EXONUCLEASE_PHOSPHATASE DOMAIN-CONTAINING PROTEIN"/>
    <property type="match status" value="1"/>
</dbReference>
<keyword evidence="6" id="KW-0464">Manganese</keyword>
<dbReference type="GO" id="GO:0008081">
    <property type="term" value="F:phosphoric diester hydrolase activity"/>
    <property type="evidence" value="ECO:0007669"/>
    <property type="project" value="TreeGrafter"/>
</dbReference>
<feature type="active site" evidence="5">
    <location>
        <position position="113"/>
    </location>
</feature>
<feature type="site" description="Interaction with DNA substrate" evidence="7">
    <location>
        <position position="231"/>
    </location>
</feature>
<dbReference type="Pfam" id="PF03372">
    <property type="entry name" value="Exo_endo_phos"/>
    <property type="match status" value="1"/>
</dbReference>
<evidence type="ECO:0000256" key="8">
    <source>
        <dbReference type="SAM" id="MobiDB-lite"/>
    </source>
</evidence>
<dbReference type="SUPFAM" id="SSF56219">
    <property type="entry name" value="DNase I-like"/>
    <property type="match status" value="1"/>
</dbReference>
<feature type="domain" description="Endonuclease/exonuclease/phosphatase" evidence="9">
    <location>
        <begin position="11"/>
        <end position="218"/>
    </location>
</feature>
<proteinExistence type="inferred from homology"/>
<feature type="site" description="Important for catalytic activity" evidence="7">
    <location>
        <position position="202"/>
    </location>
</feature>
<feature type="binding site" evidence="6">
    <location>
        <position position="143"/>
    </location>
    <ligand>
        <name>Mg(2+)</name>
        <dbReference type="ChEBI" id="CHEBI:18420"/>
        <label>1</label>
    </ligand>
</feature>
<dbReference type="EMBL" id="CAADRA010005195">
    <property type="protein sequence ID" value="VFT86843.1"/>
    <property type="molecule type" value="Genomic_DNA"/>
</dbReference>
<keyword evidence="4 6" id="KW-0460">Magnesium</keyword>
<feature type="region of interest" description="Disordered" evidence="8">
    <location>
        <begin position="471"/>
        <end position="498"/>
    </location>
</feature>
<evidence type="ECO:0000256" key="4">
    <source>
        <dbReference type="ARBA" id="ARBA00022842"/>
    </source>
</evidence>
<comment type="cofactor">
    <cofactor evidence="6">
        <name>Mg(2+)</name>
        <dbReference type="ChEBI" id="CHEBI:18420"/>
    </cofactor>
    <cofactor evidence="6">
        <name>Mn(2+)</name>
        <dbReference type="ChEBI" id="CHEBI:29035"/>
    </cofactor>
    <text evidence="6">Probably binds two magnesium or manganese ions per subunit.</text>
</comment>
<dbReference type="GO" id="GO:0003906">
    <property type="term" value="F:DNA-(apurinic or apyrimidinic site) endonuclease activity"/>
    <property type="evidence" value="ECO:0007669"/>
    <property type="project" value="TreeGrafter"/>
</dbReference>
<gene>
    <name evidence="11" type="primary">Aste57867_9965</name>
    <name evidence="10" type="ORF">As57867_009926</name>
    <name evidence="11" type="ORF">ASTE57867_9965</name>
</gene>
<evidence type="ECO:0000313" key="10">
    <source>
        <dbReference type="EMBL" id="KAF0699495.1"/>
    </source>
</evidence>
<feature type="binding site" evidence="6">
    <location>
        <position position="230"/>
    </location>
    <ligand>
        <name>Mg(2+)</name>
        <dbReference type="ChEBI" id="CHEBI:18420"/>
        <label>1</label>
    </ligand>
</feature>
<dbReference type="AlphaFoldDB" id="A0A485KPU2"/>
<dbReference type="GO" id="GO:0006284">
    <property type="term" value="P:base-excision repair"/>
    <property type="evidence" value="ECO:0007669"/>
    <property type="project" value="TreeGrafter"/>
</dbReference>
<feature type="binding site" evidence="6">
    <location>
        <position position="231"/>
    </location>
    <ligand>
        <name>Mg(2+)</name>
        <dbReference type="ChEBI" id="CHEBI:18420"/>
        <label>1</label>
    </ligand>
</feature>
<feature type="binding site" evidence="6">
    <location>
        <position position="145"/>
    </location>
    <ligand>
        <name>Mg(2+)</name>
        <dbReference type="ChEBI" id="CHEBI:18420"/>
        <label>1</label>
    </ligand>
</feature>
<accession>A0A485KPU2</accession>
<protein>
    <submittedName>
        <fullName evidence="11">Aste57867_9965 protein</fullName>
    </submittedName>
</protein>
<dbReference type="EMBL" id="VJMH01005174">
    <property type="protein sequence ID" value="KAF0699495.1"/>
    <property type="molecule type" value="Genomic_DNA"/>
</dbReference>
<comment type="similarity">
    <text evidence="1">Belongs to the DNA repair enzymes AP/ExoA family.</text>
</comment>
<reference evidence="10" key="2">
    <citation type="submission" date="2019-06" db="EMBL/GenBank/DDBJ databases">
        <title>Genomics analysis of Aphanomyces spp. identifies a new class of oomycete effector associated with host adaptation.</title>
        <authorList>
            <person name="Gaulin E."/>
        </authorList>
    </citation>
    <scope>NUCLEOTIDE SEQUENCE</scope>
    <source>
        <strain evidence="10">CBS 578.67</strain>
    </source>
</reference>
<feature type="site" description="Transition state stabilizer" evidence="7">
    <location>
        <position position="145"/>
    </location>
</feature>
<evidence type="ECO:0000256" key="7">
    <source>
        <dbReference type="PIRSR" id="PIRSR604808-3"/>
    </source>
</evidence>
<dbReference type="GO" id="GO:0005634">
    <property type="term" value="C:nucleus"/>
    <property type="evidence" value="ECO:0007669"/>
    <property type="project" value="TreeGrafter"/>
</dbReference>
<sequence>MNNLHRSLFSSLASKFSLIAFQETKFTSPANLNKANHFWQATDVQGQAFWSHTHSYTYDGHNGVGLLLTNACPLTDVSDVSDHFIGQESPLVNRYLVIRGTLAARTTYIHVVYAPAQPHDRPQYFDSLPREFPDDAQHIVCGDFNTILGPQDTNSTAPVTSSDPSRTQLMQWIIDLQLVDPWRLQHPTSLEFTSPQSNRRLDMILVSNRLFSNNIQNVKHAQGMKWHNSDHVPVLFNLSTRCWSPKNTTRPWRCPTWLLQLPSVQDYLQASLDSLMDKLATPALPNFNPDCLLDEHKRADCIHLREALAEHNNATQRRLHDLLLDARSKSAVARRTSTAADTDAAAMAQAIYSKYYKALKESQKQSRFDQDLDHDERCSKEFLRPTTTETYRTSLPVRTANEYDETTTKFRTFWAKTFQSPSNDVQAARPTTNRLLLRSILSHTRQRLTEDQKRALEAPLTANDFYFAITKSAKNKAPGPAPRARTRPGRAGHSQMSR</sequence>
<dbReference type="Proteomes" id="UP000332933">
    <property type="component" value="Unassembled WGS sequence"/>
</dbReference>
<dbReference type="GO" id="GO:0008311">
    <property type="term" value="F:double-stranded DNA 3'-5' DNA exonuclease activity"/>
    <property type="evidence" value="ECO:0007669"/>
    <property type="project" value="TreeGrafter"/>
</dbReference>
<keyword evidence="2 6" id="KW-0479">Metal-binding</keyword>
<evidence type="ECO:0000256" key="6">
    <source>
        <dbReference type="PIRSR" id="PIRSR604808-2"/>
    </source>
</evidence>
<dbReference type="GO" id="GO:0046872">
    <property type="term" value="F:metal ion binding"/>
    <property type="evidence" value="ECO:0007669"/>
    <property type="project" value="UniProtKB-KW"/>
</dbReference>
<evidence type="ECO:0000256" key="1">
    <source>
        <dbReference type="ARBA" id="ARBA00007092"/>
    </source>
</evidence>
<evidence type="ECO:0000256" key="5">
    <source>
        <dbReference type="PIRSR" id="PIRSR604808-1"/>
    </source>
</evidence>
<dbReference type="InterPro" id="IPR005135">
    <property type="entry name" value="Endo/exonuclease/phosphatase"/>
</dbReference>
<evidence type="ECO:0000256" key="2">
    <source>
        <dbReference type="ARBA" id="ARBA00022723"/>
    </source>
</evidence>
<evidence type="ECO:0000256" key="3">
    <source>
        <dbReference type="ARBA" id="ARBA00022801"/>
    </source>
</evidence>
<dbReference type="Gene3D" id="3.60.10.10">
    <property type="entry name" value="Endonuclease/exonuclease/phosphatase"/>
    <property type="match status" value="1"/>
</dbReference>
<dbReference type="OrthoDB" id="164026at2759"/>
<keyword evidence="12" id="KW-1185">Reference proteome</keyword>
<name>A0A485KPU2_9STRA</name>
<feature type="active site" description="Proton donor/acceptor" evidence="5">
    <location>
        <position position="143"/>
    </location>
</feature>
<evidence type="ECO:0000313" key="11">
    <source>
        <dbReference type="EMBL" id="VFT86843.1"/>
    </source>
</evidence>
<keyword evidence="3" id="KW-0378">Hydrolase</keyword>
<feature type="active site" description="Proton acceptor" evidence="5">
    <location>
        <position position="231"/>
    </location>
</feature>